<feature type="domain" description="HTH cro/C1-type" evidence="2">
    <location>
        <begin position="13"/>
        <end position="67"/>
    </location>
</feature>
<dbReference type="SUPFAM" id="SSF47413">
    <property type="entry name" value="lambda repressor-like DNA-binding domains"/>
    <property type="match status" value="1"/>
</dbReference>
<dbReference type="PROSITE" id="PS50943">
    <property type="entry name" value="HTH_CROC1"/>
    <property type="match status" value="1"/>
</dbReference>
<protein>
    <submittedName>
        <fullName evidence="3">Helix-turn-helix domain-containing protein</fullName>
    </submittedName>
</protein>
<sequence>MTQPLKTSLGANIAALRKARGLTQEQLAAQLGVSAPAVSKWETCSSCPDITLLCPLARALGASVDQLLAFEPTLSDREVVAEVNRVMETALAPDGGAAAAESQLQALLHRYPGCTALQFNAAAVYDSLTLFSAPLDETARTRYQQAKRALLEEVRRSGGAAYWQSATVQLASMAAAEGDAARAEALLDQLPETAGDPTAVRVQLCLQKGQPEEALKLAQKTLYQSLVKVEGCMVNLMDARLLPAPDRARKACRAYRAVAKTFGLPDMSDGMLMEYCLQASDLDGAAAAFARYVDVLTAPPAMPDPDLFSPGVDCTPAPQALQAVPAPWRQLLVQSLTGEEKYRPLFAKPVFAAALEKLKASV</sequence>
<dbReference type="AlphaFoldDB" id="A0A9D2MFG5"/>
<comment type="caution">
    <text evidence="3">The sequence shown here is derived from an EMBL/GenBank/DDBJ whole genome shotgun (WGS) entry which is preliminary data.</text>
</comment>
<organism evidence="3 4">
    <name type="scientific">Candidatus Faecalibacterium faecipullorum</name>
    <dbReference type="NCBI Taxonomy" id="2838578"/>
    <lineage>
        <taxon>Bacteria</taxon>
        <taxon>Bacillati</taxon>
        <taxon>Bacillota</taxon>
        <taxon>Clostridia</taxon>
        <taxon>Eubacteriales</taxon>
        <taxon>Oscillospiraceae</taxon>
        <taxon>Faecalibacterium</taxon>
    </lineage>
</organism>
<dbReference type="EMBL" id="DWXX01000105">
    <property type="protein sequence ID" value="HJB59209.1"/>
    <property type="molecule type" value="Genomic_DNA"/>
</dbReference>
<dbReference type="PANTHER" id="PTHR46558:SF11">
    <property type="entry name" value="HTH-TYPE TRANSCRIPTIONAL REGULATOR XRE"/>
    <property type="match status" value="1"/>
</dbReference>
<evidence type="ECO:0000256" key="1">
    <source>
        <dbReference type="ARBA" id="ARBA00023125"/>
    </source>
</evidence>
<evidence type="ECO:0000259" key="2">
    <source>
        <dbReference type="PROSITE" id="PS50943"/>
    </source>
</evidence>
<dbReference type="InterPro" id="IPR001387">
    <property type="entry name" value="Cro/C1-type_HTH"/>
</dbReference>
<name>A0A9D2MFG5_9FIRM</name>
<accession>A0A9D2MFG5</accession>
<proteinExistence type="predicted"/>
<keyword evidence="1" id="KW-0238">DNA-binding</keyword>
<dbReference type="PANTHER" id="PTHR46558">
    <property type="entry name" value="TRACRIPTIONAL REGULATORY PROTEIN-RELATED-RELATED"/>
    <property type="match status" value="1"/>
</dbReference>
<dbReference type="Gene3D" id="1.10.260.40">
    <property type="entry name" value="lambda repressor-like DNA-binding domains"/>
    <property type="match status" value="1"/>
</dbReference>
<gene>
    <name evidence="3" type="ORF">H9771_06100</name>
</gene>
<evidence type="ECO:0000313" key="3">
    <source>
        <dbReference type="EMBL" id="HJB59209.1"/>
    </source>
</evidence>
<reference evidence="3" key="1">
    <citation type="journal article" date="2021" name="PeerJ">
        <title>Extensive microbial diversity within the chicken gut microbiome revealed by metagenomics and culture.</title>
        <authorList>
            <person name="Gilroy R."/>
            <person name="Ravi A."/>
            <person name="Getino M."/>
            <person name="Pursley I."/>
            <person name="Horton D.L."/>
            <person name="Alikhan N.F."/>
            <person name="Baker D."/>
            <person name="Gharbi K."/>
            <person name="Hall N."/>
            <person name="Watson M."/>
            <person name="Adriaenssens E.M."/>
            <person name="Foster-Nyarko E."/>
            <person name="Jarju S."/>
            <person name="Secka A."/>
            <person name="Antonio M."/>
            <person name="Oren A."/>
            <person name="Chaudhuri R.R."/>
            <person name="La Ragione R."/>
            <person name="Hildebrand F."/>
            <person name="Pallen M.J."/>
        </authorList>
    </citation>
    <scope>NUCLEOTIDE SEQUENCE</scope>
    <source>
        <strain evidence="3">ChiHjej9B8-13557</strain>
    </source>
</reference>
<dbReference type="SMART" id="SM00530">
    <property type="entry name" value="HTH_XRE"/>
    <property type="match status" value="1"/>
</dbReference>
<dbReference type="Pfam" id="PF01381">
    <property type="entry name" value="HTH_3"/>
    <property type="match status" value="1"/>
</dbReference>
<dbReference type="CDD" id="cd00093">
    <property type="entry name" value="HTH_XRE"/>
    <property type="match status" value="1"/>
</dbReference>
<dbReference type="Proteomes" id="UP000824211">
    <property type="component" value="Unassembled WGS sequence"/>
</dbReference>
<dbReference type="InterPro" id="IPR010982">
    <property type="entry name" value="Lambda_DNA-bd_dom_sf"/>
</dbReference>
<evidence type="ECO:0000313" key="4">
    <source>
        <dbReference type="Proteomes" id="UP000824211"/>
    </source>
</evidence>
<reference evidence="3" key="2">
    <citation type="submission" date="2021-04" db="EMBL/GenBank/DDBJ databases">
        <authorList>
            <person name="Gilroy R."/>
        </authorList>
    </citation>
    <scope>NUCLEOTIDE SEQUENCE</scope>
    <source>
        <strain evidence="3">ChiHjej9B8-13557</strain>
    </source>
</reference>
<dbReference type="GO" id="GO:0003677">
    <property type="term" value="F:DNA binding"/>
    <property type="evidence" value="ECO:0007669"/>
    <property type="project" value="UniProtKB-KW"/>
</dbReference>